<organism evidence="7 8">
    <name type="scientific">Ciona intestinalis</name>
    <name type="common">Transparent sea squirt</name>
    <name type="synonym">Ascidia intestinalis</name>
    <dbReference type="NCBI Taxonomy" id="7719"/>
    <lineage>
        <taxon>Eukaryota</taxon>
        <taxon>Metazoa</taxon>
        <taxon>Chordata</taxon>
        <taxon>Tunicata</taxon>
        <taxon>Ascidiacea</taxon>
        <taxon>Phlebobranchia</taxon>
        <taxon>Cionidae</taxon>
        <taxon>Ciona</taxon>
    </lineage>
</organism>
<evidence type="ECO:0000256" key="1">
    <source>
        <dbReference type="ARBA" id="ARBA00006562"/>
    </source>
</evidence>
<dbReference type="Pfam" id="PF08652">
    <property type="entry name" value="RAI1"/>
    <property type="match status" value="1"/>
</dbReference>
<keyword evidence="5" id="KW-0539">Nucleus</keyword>
<dbReference type="InParanoid" id="F6VPT6"/>
<dbReference type="GeneTree" id="ENSGT00390000006425"/>
<name>F6VPT6_CIOIN</name>
<dbReference type="OMA" id="VVTWRGH"/>
<evidence type="ECO:0000313" key="7">
    <source>
        <dbReference type="Ensembl" id="ENSCINP00000000940.3"/>
    </source>
</evidence>
<dbReference type="GO" id="GO:0034353">
    <property type="term" value="F:mRNA 5'-diphosphatase activity"/>
    <property type="evidence" value="ECO:0000318"/>
    <property type="project" value="GO_Central"/>
</dbReference>
<feature type="domain" description="RAI1-like" evidence="6">
    <location>
        <begin position="3"/>
        <end position="357"/>
    </location>
</feature>
<dbReference type="GO" id="GO:0000956">
    <property type="term" value="P:nuclear-transcribed mRNA catabolic process"/>
    <property type="evidence" value="ECO:0000318"/>
    <property type="project" value="GO_Central"/>
</dbReference>
<protein>
    <recommendedName>
        <fullName evidence="5">Decapping nuclease</fullName>
        <ecNumber evidence="5">3.6.1.-</ecNumber>
    </recommendedName>
</protein>
<dbReference type="AlphaFoldDB" id="F6VPT6"/>
<comment type="catalytic activity">
    <reaction evidence="3">
        <text>a 5'-end CoA-ribonucleoside in mRNA + H2O = 3'-dephospho-CoA + a 5'-end phospho-ribonucleoside in mRNA + H(+)</text>
        <dbReference type="Rhea" id="RHEA:67496"/>
        <dbReference type="Rhea" id="RHEA-COMP:15692"/>
        <dbReference type="Rhea" id="RHEA-COMP:17276"/>
        <dbReference type="ChEBI" id="CHEBI:15377"/>
        <dbReference type="ChEBI" id="CHEBI:15378"/>
        <dbReference type="ChEBI" id="CHEBI:57328"/>
        <dbReference type="ChEBI" id="CHEBI:138282"/>
        <dbReference type="ChEBI" id="CHEBI:172371"/>
    </reaction>
    <physiologicalReaction direction="left-to-right" evidence="3">
        <dbReference type="Rhea" id="RHEA:67497"/>
    </physiologicalReaction>
</comment>
<dbReference type="HOGENOM" id="CLU_024877_1_2_1"/>
<dbReference type="Proteomes" id="UP000008144">
    <property type="component" value="Unassembled WGS sequence"/>
</dbReference>
<reference evidence="8" key="1">
    <citation type="journal article" date="2002" name="Science">
        <title>The draft genome of Ciona intestinalis: insights into chordate and vertebrate origins.</title>
        <authorList>
            <person name="Dehal P."/>
            <person name="Satou Y."/>
            <person name="Campbell R.K."/>
            <person name="Chapman J."/>
            <person name="Degnan B."/>
            <person name="De Tomaso A."/>
            <person name="Davidson B."/>
            <person name="Di Gregorio A."/>
            <person name="Gelpke M."/>
            <person name="Goodstein D.M."/>
            <person name="Harafuji N."/>
            <person name="Hastings K.E."/>
            <person name="Ho I."/>
            <person name="Hotta K."/>
            <person name="Huang W."/>
            <person name="Kawashima T."/>
            <person name="Lemaire P."/>
            <person name="Martinez D."/>
            <person name="Meinertzhagen I.A."/>
            <person name="Necula S."/>
            <person name="Nonaka M."/>
            <person name="Putnam N."/>
            <person name="Rash S."/>
            <person name="Saiga H."/>
            <person name="Satake M."/>
            <person name="Terry A."/>
            <person name="Yamada L."/>
            <person name="Wang H.G."/>
            <person name="Awazu S."/>
            <person name="Azumi K."/>
            <person name="Boore J."/>
            <person name="Branno M."/>
            <person name="Chin-Bow S."/>
            <person name="DeSantis R."/>
            <person name="Doyle S."/>
            <person name="Francino P."/>
            <person name="Keys D.N."/>
            <person name="Haga S."/>
            <person name="Hayashi H."/>
            <person name="Hino K."/>
            <person name="Imai K.S."/>
            <person name="Inaba K."/>
            <person name="Kano S."/>
            <person name="Kobayashi K."/>
            <person name="Kobayashi M."/>
            <person name="Lee B.I."/>
            <person name="Makabe K.W."/>
            <person name="Manohar C."/>
            <person name="Matassi G."/>
            <person name="Medina M."/>
            <person name="Mochizuki Y."/>
            <person name="Mount S."/>
            <person name="Morishita T."/>
            <person name="Miura S."/>
            <person name="Nakayama A."/>
            <person name="Nishizaka S."/>
            <person name="Nomoto H."/>
            <person name="Ohta F."/>
            <person name="Oishi K."/>
            <person name="Rigoutsos I."/>
            <person name="Sano M."/>
            <person name="Sasaki A."/>
            <person name="Sasakura Y."/>
            <person name="Shoguchi E."/>
            <person name="Shin-i T."/>
            <person name="Spagnuolo A."/>
            <person name="Stainier D."/>
            <person name="Suzuki M.M."/>
            <person name="Tassy O."/>
            <person name="Takatori N."/>
            <person name="Tokuoka M."/>
            <person name="Yagi K."/>
            <person name="Yoshizaki F."/>
            <person name="Wada S."/>
            <person name="Zhang C."/>
            <person name="Hyatt P.D."/>
            <person name="Larimer F."/>
            <person name="Detter C."/>
            <person name="Doggett N."/>
            <person name="Glavina T."/>
            <person name="Hawkins T."/>
            <person name="Richardson P."/>
            <person name="Lucas S."/>
            <person name="Kohara Y."/>
            <person name="Levine M."/>
            <person name="Satoh N."/>
            <person name="Rokhsar D.S."/>
        </authorList>
    </citation>
    <scope>NUCLEOTIDE SEQUENCE [LARGE SCALE GENOMIC DNA]</scope>
</reference>
<evidence type="ECO:0000256" key="5">
    <source>
        <dbReference type="RuleBase" id="RU367113"/>
    </source>
</evidence>
<evidence type="ECO:0000256" key="2">
    <source>
        <dbReference type="ARBA" id="ARBA00024458"/>
    </source>
</evidence>
<evidence type="ECO:0000313" key="8">
    <source>
        <dbReference type="Proteomes" id="UP000008144"/>
    </source>
</evidence>
<sequence>FLRKPTEAGRFSLDAERKFHHDRSAMSCFCPPVRNNRLLYTLDLNDGYNTDRFIKRDENVKEKLDNMLHWLLLNKNRFVTDERRANKTNVIGAYPDFVLWRGHLSKMMCTPFEKREGWEMAIQKMGKTIYISEVETVEAMAKRANLSERERLMTYWGVRFEGYMTGNFPKPGQNLKPKNLMESKQTVTNTNTAFCSVLRSRLNSRHSLIYGAEVDCCLPVEVVFAPDSYVELKTSRMFDSFRQENSFYKFKARKWWAQSFLAGVPQITCGFRDDRGFVTELCDFKTLELPSKTDAWNSQTCLVFLDNILQFIKEMSQDTNAHSVSKVALLKYRPQEQYILYEVSDSKEFCFLPDWFVKAMRDL</sequence>
<reference evidence="7" key="3">
    <citation type="submission" date="2025-09" db="UniProtKB">
        <authorList>
            <consortium name="Ensembl"/>
        </authorList>
    </citation>
    <scope>IDENTIFICATION</scope>
</reference>
<comment type="catalytic activity">
    <reaction evidence="4">
        <text>a 5'-end NAD(+)-phospho-ribonucleoside in snoRNA + H2O = a 5'-end phospho-ribonucleoside in snoRNA + NAD(+) + H(+)</text>
        <dbReference type="Rhea" id="RHEA:60892"/>
        <dbReference type="Rhea" id="RHEA-COMP:15699"/>
        <dbReference type="Rhea" id="RHEA-COMP:15700"/>
        <dbReference type="ChEBI" id="CHEBI:15377"/>
        <dbReference type="ChEBI" id="CHEBI:15378"/>
        <dbReference type="ChEBI" id="CHEBI:57540"/>
        <dbReference type="ChEBI" id="CHEBI:138282"/>
        <dbReference type="ChEBI" id="CHEBI:144029"/>
    </reaction>
    <physiologicalReaction direction="left-to-right" evidence="4">
        <dbReference type="Rhea" id="RHEA:60893"/>
    </physiologicalReaction>
</comment>
<keyword evidence="5" id="KW-0547">Nucleotide-binding</keyword>
<comment type="function">
    <text evidence="5">Decapping enzyme for NAD-capped RNAs: specifically hydrolyzes the nicotinamide adenine dinucleotide (NAD) cap from a subset of RNAs by removing the entire NAD moiety from the 5'-end of an NAD-capped RNA.</text>
</comment>
<keyword evidence="8" id="KW-1185">Reference proteome</keyword>
<comment type="catalytic activity">
    <reaction evidence="2">
        <text>a 5'-end FAD-phospho-ribonucleoside in mRNA + H2O = a 5'-end phospho-ribonucleoside in mRNA + FAD + H(+)</text>
        <dbReference type="Rhea" id="RHEA:67492"/>
        <dbReference type="Rhea" id="RHEA-COMP:15692"/>
        <dbReference type="Rhea" id="RHEA-COMP:17275"/>
        <dbReference type="ChEBI" id="CHEBI:15377"/>
        <dbReference type="ChEBI" id="CHEBI:15378"/>
        <dbReference type="ChEBI" id="CHEBI:57692"/>
        <dbReference type="ChEBI" id="CHEBI:138282"/>
        <dbReference type="ChEBI" id="CHEBI:172372"/>
    </reaction>
    <physiologicalReaction direction="left-to-right" evidence="2">
        <dbReference type="Rhea" id="RHEA:67493"/>
    </physiologicalReaction>
</comment>
<comment type="cofactor">
    <cofactor evidence="5">
        <name>a divalent metal cation</name>
        <dbReference type="ChEBI" id="CHEBI:60240"/>
    </cofactor>
</comment>
<comment type="subcellular location">
    <subcellularLocation>
        <location evidence="5">Nucleus</location>
    </subcellularLocation>
</comment>
<dbReference type="GO" id="GO:0046872">
    <property type="term" value="F:metal ion binding"/>
    <property type="evidence" value="ECO:0007669"/>
    <property type="project" value="UniProtKB-KW"/>
</dbReference>
<dbReference type="EC" id="3.6.1.-" evidence="5"/>
<dbReference type="InterPro" id="IPR039039">
    <property type="entry name" value="RAI1-like_fam"/>
</dbReference>
<evidence type="ECO:0000256" key="3">
    <source>
        <dbReference type="ARBA" id="ARBA00024564"/>
    </source>
</evidence>
<keyword evidence="5" id="KW-0378">Hydrolase</keyword>
<accession>F6VPT6</accession>
<dbReference type="Ensembl" id="ENSCINT00000000940.3">
    <property type="protein sequence ID" value="ENSCINP00000000940.3"/>
    <property type="gene ID" value="ENSCING00000000512.3"/>
</dbReference>
<dbReference type="FunCoup" id="F6VPT6">
    <property type="interactions" value="44"/>
</dbReference>
<dbReference type="GO" id="GO:0000166">
    <property type="term" value="F:nucleotide binding"/>
    <property type="evidence" value="ECO:0007669"/>
    <property type="project" value="UniProtKB-KW"/>
</dbReference>
<keyword evidence="5" id="KW-0540">Nuclease</keyword>
<dbReference type="PANTHER" id="PTHR12395">
    <property type="entry name" value="DOM-3 RELATED"/>
    <property type="match status" value="1"/>
</dbReference>
<keyword evidence="5" id="KW-0479">Metal-binding</keyword>
<dbReference type="InterPro" id="IPR013961">
    <property type="entry name" value="RAI1"/>
</dbReference>
<dbReference type="GO" id="GO:0003723">
    <property type="term" value="F:RNA binding"/>
    <property type="evidence" value="ECO:0007669"/>
    <property type="project" value="UniProtKB-KW"/>
</dbReference>
<keyword evidence="5" id="KW-0694">RNA-binding</keyword>
<reference evidence="7" key="2">
    <citation type="submission" date="2025-08" db="UniProtKB">
        <authorList>
            <consortium name="Ensembl"/>
        </authorList>
    </citation>
    <scope>IDENTIFICATION</scope>
</reference>
<evidence type="ECO:0000259" key="6">
    <source>
        <dbReference type="Pfam" id="PF08652"/>
    </source>
</evidence>
<dbReference type="STRING" id="7719.ENSCINP00000000940"/>
<gene>
    <name evidence="7" type="primary">LOC100183246</name>
</gene>
<comment type="similarity">
    <text evidence="1 5">Belongs to the DXO/Dom3Z family.</text>
</comment>
<dbReference type="GO" id="GO:0110155">
    <property type="term" value="P:NAD-cap decapping"/>
    <property type="evidence" value="ECO:0000318"/>
    <property type="project" value="GO_Central"/>
</dbReference>
<dbReference type="GO" id="GO:0004518">
    <property type="term" value="F:nuclease activity"/>
    <property type="evidence" value="ECO:0007669"/>
    <property type="project" value="UniProtKB-KW"/>
</dbReference>
<evidence type="ECO:0000256" key="4">
    <source>
        <dbReference type="ARBA" id="ARBA00049418"/>
    </source>
</evidence>
<dbReference type="GO" id="GO:0005634">
    <property type="term" value="C:nucleus"/>
    <property type="evidence" value="ECO:0000318"/>
    <property type="project" value="GO_Central"/>
</dbReference>
<dbReference type="PANTHER" id="PTHR12395:SF9">
    <property type="entry name" value="DECAPPING AND EXORIBONUCLEASE PROTEIN"/>
    <property type="match status" value="1"/>
</dbReference>
<proteinExistence type="inferred from homology"/>
<dbReference type="GO" id="GO:0005829">
    <property type="term" value="C:cytosol"/>
    <property type="evidence" value="ECO:0000318"/>
    <property type="project" value="GO_Central"/>
</dbReference>